<gene>
    <name evidence="6" type="ORF">Rsub_04245</name>
</gene>
<feature type="compositionally biased region" description="Gly residues" evidence="3">
    <location>
        <begin position="420"/>
        <end position="434"/>
    </location>
</feature>
<evidence type="ECO:0000259" key="5">
    <source>
        <dbReference type="PROSITE" id="PS51319"/>
    </source>
</evidence>
<keyword evidence="7" id="KW-1185">Reference proteome</keyword>
<dbReference type="GO" id="GO:0005634">
    <property type="term" value="C:nucleus"/>
    <property type="evidence" value="ECO:0007669"/>
    <property type="project" value="UniProtKB-SubCell"/>
</dbReference>
<dbReference type="InterPro" id="IPR035441">
    <property type="entry name" value="TFIIS/LEDGF_dom_sf"/>
</dbReference>
<dbReference type="SMART" id="SM00356">
    <property type="entry name" value="ZnF_C3H1"/>
    <property type="match status" value="1"/>
</dbReference>
<feature type="domain" description="TFIIS N-terminal" evidence="5">
    <location>
        <begin position="343"/>
        <end position="422"/>
    </location>
</feature>
<accession>A0A2V0P361</accession>
<dbReference type="InParanoid" id="A0A2V0P361"/>
<dbReference type="PROSITE" id="PS51319">
    <property type="entry name" value="TFIIS_N"/>
    <property type="match status" value="1"/>
</dbReference>
<dbReference type="PROSITE" id="PS50103">
    <property type="entry name" value="ZF_C3H1"/>
    <property type="match status" value="1"/>
</dbReference>
<evidence type="ECO:0000259" key="4">
    <source>
        <dbReference type="PROSITE" id="PS50103"/>
    </source>
</evidence>
<dbReference type="GO" id="GO:0008270">
    <property type="term" value="F:zinc ion binding"/>
    <property type="evidence" value="ECO:0007669"/>
    <property type="project" value="UniProtKB-KW"/>
</dbReference>
<feature type="compositionally biased region" description="Low complexity" evidence="3">
    <location>
        <begin position="460"/>
        <end position="473"/>
    </location>
</feature>
<evidence type="ECO:0008006" key="8">
    <source>
        <dbReference type="Google" id="ProtNLM"/>
    </source>
</evidence>
<evidence type="ECO:0000313" key="7">
    <source>
        <dbReference type="Proteomes" id="UP000247498"/>
    </source>
</evidence>
<evidence type="ECO:0000256" key="3">
    <source>
        <dbReference type="SAM" id="MobiDB-lite"/>
    </source>
</evidence>
<name>A0A2V0P361_9CHLO</name>
<dbReference type="STRING" id="307507.A0A2V0P361"/>
<feature type="compositionally biased region" description="Gly residues" evidence="3">
    <location>
        <begin position="103"/>
        <end position="120"/>
    </location>
</feature>
<feature type="compositionally biased region" description="Low complexity" evidence="3">
    <location>
        <begin position="435"/>
        <end position="449"/>
    </location>
</feature>
<dbReference type="InterPro" id="IPR017923">
    <property type="entry name" value="TFIIS_N"/>
</dbReference>
<dbReference type="InterPro" id="IPR000571">
    <property type="entry name" value="Znf_CCCH"/>
</dbReference>
<feature type="region of interest" description="Disordered" evidence="3">
    <location>
        <begin position="937"/>
        <end position="1079"/>
    </location>
</feature>
<keyword evidence="2" id="KW-0479">Metal-binding</keyword>
<feature type="compositionally biased region" description="Low complexity" evidence="3">
    <location>
        <begin position="937"/>
        <end position="966"/>
    </location>
</feature>
<proteinExistence type="predicted"/>
<feature type="compositionally biased region" description="Low complexity" evidence="3">
    <location>
        <begin position="980"/>
        <end position="996"/>
    </location>
</feature>
<keyword evidence="1" id="KW-0539">Nucleus</keyword>
<feature type="compositionally biased region" description="Pro residues" evidence="3">
    <location>
        <begin position="1013"/>
        <end position="1036"/>
    </location>
</feature>
<dbReference type="AlphaFoldDB" id="A0A2V0P361"/>
<sequence>MPAVALDGIAMSEGQEKARLSSDSDADDEPLSARFQRHESGGGSRSKSPSAEPGPSSSSDAASGSSGSSSSSSSSSDDDDDGSSGSGGDAHGSRSGSSSGSGEDSGGDGSGGDGEDGGSGSHKRKKQRRREGSAEGSSGSKRRASGSDASSSGEGSDGGARPRKRRRTFFPRISSTQRCGQCHTCLNPQMKKACLTRREEMQQQIEKRGHREEKRARKRAAAAARAADADGNGVSAKPSAPKAADPRRASAAAAAAEPREAPKKRASSGGGGGGGGCDATSPYVEILAPLIDNAGKLKPDGAAALVAELPRFPSPLSRALPVIVLGRSRPAELSAFMAAGGVDVLAAWVADARPRAAAGSKEDAKLLVHLLDAVAALPAGVAFLKSSPITKAVGGLRKHPVPEVAAKAVACVQTLSQRAQGGGSGSSGGGGSSAGTGPAPAAGGDQPAAKRAKLEQAQRPAAGAGASKPAAAGAGVSGGNIHLLSDNNLFRQASAPAKPKAQPPKPGVQRMDSGEALQLASAHRRSSSDGGAAAAAAQRVTVQITVRPDGSGVDLKIKPPPGSRGAPAARGAAAGAAASSSAAAAARPGGRFGISSIIGGGGAGAGAGAAAGAGGSTRIGGVSRIGAPASVTSRLLASSGPPLSAAALRAQRAAAQVQLPEGEAEPRRRRAEGGRRVGWHPDVRLASVRWFKKEDAPLEARADRAYTDEELRRAAHPAASAFSEAARQEHVREREMVQQMHQKEQRQHDHEPHLEPLRAAVAHLAPRTPWALPPPAPLDAEWGVAAGEESTERGRVAQAIAARGGAPPPMHPQMQTPREPPELLASLVPAYQNQPGADVRVQVIPWQAPATGQPPSEQPQPQLQPIQTASLVGGAAVLQPPDAGAGAPVALPAPAPAAAQGGGAAAPAVALPDVLKHALSSLASVLPMQPAAVPAFGAPAAQQQQQPQQQLPQHQPPQQQLPQQQPGGYFGAPPPQQPLSQGYSGQPYPQQQQQQQQPPPPFGRPPHNGLPNGGPPPGQRFAPPPFGPSQGPPPHGAPHHGPPHHGPPPHGFAPGPRPMGGPPGGRPPPGWGRTGRPCNFFNVSGCNKGDACPFLHIPLGQQRDVRDGR</sequence>
<comment type="caution">
    <text evidence="6">The sequence shown here is derived from an EMBL/GenBank/DDBJ whole genome shotgun (WGS) entry which is preliminary data.</text>
</comment>
<evidence type="ECO:0000256" key="2">
    <source>
        <dbReference type="PROSITE-ProRule" id="PRU00723"/>
    </source>
</evidence>
<feature type="compositionally biased region" description="Pro residues" evidence="3">
    <location>
        <begin position="1044"/>
        <end position="1070"/>
    </location>
</feature>
<feature type="compositionally biased region" description="Low complexity" evidence="3">
    <location>
        <begin position="221"/>
        <end position="256"/>
    </location>
</feature>
<feature type="zinc finger region" description="C3H1-type" evidence="2">
    <location>
        <begin position="1072"/>
        <end position="1099"/>
    </location>
</feature>
<dbReference type="OrthoDB" id="550021at2759"/>
<feature type="compositionally biased region" description="Basic and acidic residues" evidence="3">
    <location>
        <begin position="198"/>
        <end position="215"/>
    </location>
</feature>
<evidence type="ECO:0000256" key="1">
    <source>
        <dbReference type="PROSITE-ProRule" id="PRU00649"/>
    </source>
</evidence>
<dbReference type="SUPFAM" id="SSF47676">
    <property type="entry name" value="Conserved domain common to transcription factors TFIIS, elongin A, CRSP70"/>
    <property type="match status" value="1"/>
</dbReference>
<keyword evidence="2" id="KW-0862">Zinc</keyword>
<feature type="region of interest" description="Disordered" evidence="3">
    <location>
        <begin position="1"/>
        <end position="179"/>
    </location>
</feature>
<feature type="region of interest" description="Disordered" evidence="3">
    <location>
        <begin position="198"/>
        <end position="275"/>
    </location>
</feature>
<feature type="domain" description="C3H1-type" evidence="4">
    <location>
        <begin position="1072"/>
        <end position="1099"/>
    </location>
</feature>
<reference evidence="6 7" key="1">
    <citation type="journal article" date="2018" name="Sci. Rep.">
        <title>Raphidocelis subcapitata (=Pseudokirchneriella subcapitata) provides an insight into genome evolution and environmental adaptations in the Sphaeropleales.</title>
        <authorList>
            <person name="Suzuki S."/>
            <person name="Yamaguchi H."/>
            <person name="Nakajima N."/>
            <person name="Kawachi M."/>
        </authorList>
    </citation>
    <scope>NUCLEOTIDE SEQUENCE [LARGE SCALE GENOMIC DNA]</scope>
    <source>
        <strain evidence="6 7">NIES-35</strain>
    </source>
</reference>
<comment type="subcellular location">
    <subcellularLocation>
        <location evidence="1">Nucleus</location>
    </subcellularLocation>
</comment>
<evidence type="ECO:0000313" key="6">
    <source>
        <dbReference type="EMBL" id="GBF91505.1"/>
    </source>
</evidence>
<dbReference type="Proteomes" id="UP000247498">
    <property type="component" value="Unassembled WGS sequence"/>
</dbReference>
<keyword evidence="2" id="KW-0863">Zinc-finger</keyword>
<dbReference type="EMBL" id="BDRX01000025">
    <property type="protein sequence ID" value="GBF91505.1"/>
    <property type="molecule type" value="Genomic_DNA"/>
</dbReference>
<feature type="compositionally biased region" description="Low complexity" evidence="3">
    <location>
        <begin position="48"/>
        <end position="75"/>
    </location>
</feature>
<feature type="region of interest" description="Disordered" evidence="3">
    <location>
        <begin position="418"/>
        <end position="473"/>
    </location>
</feature>
<organism evidence="6 7">
    <name type="scientific">Raphidocelis subcapitata</name>
    <dbReference type="NCBI Taxonomy" id="307507"/>
    <lineage>
        <taxon>Eukaryota</taxon>
        <taxon>Viridiplantae</taxon>
        <taxon>Chlorophyta</taxon>
        <taxon>core chlorophytes</taxon>
        <taxon>Chlorophyceae</taxon>
        <taxon>CS clade</taxon>
        <taxon>Sphaeropleales</taxon>
        <taxon>Selenastraceae</taxon>
        <taxon>Raphidocelis</taxon>
    </lineage>
</organism>
<feature type="compositionally biased region" description="Low complexity" evidence="3">
    <location>
        <begin position="93"/>
        <end position="102"/>
    </location>
</feature>
<protein>
    <recommendedName>
        <fullName evidence="8">C3H1-type domain-containing protein</fullName>
    </recommendedName>
</protein>
<feature type="region of interest" description="Disordered" evidence="3">
    <location>
        <begin position="550"/>
        <end position="571"/>
    </location>
</feature>